<dbReference type="GO" id="GO:0016301">
    <property type="term" value="F:kinase activity"/>
    <property type="evidence" value="ECO:0007669"/>
    <property type="project" value="UniProtKB-KW"/>
</dbReference>
<organism evidence="16 17">
    <name type="scientific">Halorhodospira halophila (strain DSM 244 / SL1)</name>
    <name type="common">Ectothiorhodospira halophila (strain DSM 244 / SL1)</name>
    <dbReference type="NCBI Taxonomy" id="349124"/>
    <lineage>
        <taxon>Bacteria</taxon>
        <taxon>Pseudomonadati</taxon>
        <taxon>Pseudomonadota</taxon>
        <taxon>Gammaproteobacteria</taxon>
        <taxon>Chromatiales</taxon>
        <taxon>Ectothiorhodospiraceae</taxon>
        <taxon>Halorhodospira</taxon>
    </lineage>
</organism>
<keyword evidence="7 15" id="KW-0808">Transferase</keyword>
<evidence type="ECO:0000256" key="4">
    <source>
        <dbReference type="ARBA" id="ARBA00011988"/>
    </source>
</evidence>
<evidence type="ECO:0000256" key="14">
    <source>
        <dbReference type="ARBA" id="ARBA00034417"/>
    </source>
</evidence>
<sequence length="244" mass="27095">MDPQQTRQGRQHILFDADRISTPDAELFEPDALARSGRIAGRPGGGRGSACFLQVGGIPAVLRPYRRGGLLGPLLGDCYARGRLHASRPWREWWLLAQLHEEGFPVPAPLAARVRPAGPCYRAEILIERLPADTLTEVLRRGPLPAERWYAIGACIGRLHRRGLDHADLNAHNILLTADGTIHVIDLDRACLRPHGGHWTRRNLARLQRSLTKIARSDDAVEPVPENHLAALRQGWHKALEESA</sequence>
<comment type="subcellular location">
    <subcellularLocation>
        <location evidence="1 15">Cell inner membrane</location>
        <topology evidence="1 15">Peripheral membrane protein</topology>
        <orientation evidence="1 15">Cytoplasmic side</orientation>
    </subcellularLocation>
</comment>
<dbReference type="AlphaFoldDB" id="A1WZB1"/>
<evidence type="ECO:0000256" key="10">
    <source>
        <dbReference type="ARBA" id="ARBA00022840"/>
    </source>
</evidence>
<keyword evidence="6 15" id="KW-0997">Cell inner membrane</keyword>
<reference evidence="16 17" key="2">
    <citation type="journal article" date="2013" name="Stand. Genomic Sci.">
        <title>Complete genome sequence of Halorhodospira halophila SL1.</title>
        <authorList>
            <person name="Challacombe J.F."/>
            <person name="Majid S."/>
            <person name="Deole R."/>
            <person name="Brettin T.S."/>
            <person name="Bruce D."/>
            <person name="Delano S.F."/>
            <person name="Detter J.C."/>
            <person name="Gleasner C.D."/>
            <person name="Han C.S."/>
            <person name="Misra M."/>
            <person name="Reitenga K.G."/>
            <person name="Mikhailova N."/>
            <person name="Woyke T."/>
            <person name="Pitluck S."/>
            <person name="Nolan M."/>
            <person name="Land M.L."/>
            <person name="Saunders E."/>
            <person name="Tapia R."/>
            <person name="Lapidus A."/>
            <person name="Ivanova N."/>
            <person name="Hoff W.D."/>
        </authorList>
    </citation>
    <scope>NUCLEOTIDE SEQUENCE [LARGE SCALE GENOMIC DNA]</scope>
    <source>
        <strain evidence="17">DSM 244 / SL1</strain>
    </source>
</reference>
<evidence type="ECO:0000256" key="7">
    <source>
        <dbReference type="ARBA" id="ARBA00022679"/>
    </source>
</evidence>
<dbReference type="Proteomes" id="UP000000647">
    <property type="component" value="Chromosome"/>
</dbReference>
<dbReference type="InterPro" id="IPR011009">
    <property type="entry name" value="Kinase-like_dom_sf"/>
</dbReference>
<dbReference type="STRING" id="349124.Hhal_2259"/>
<feature type="active site" evidence="15">
    <location>
        <position position="168"/>
    </location>
</feature>
<evidence type="ECO:0000256" key="12">
    <source>
        <dbReference type="ARBA" id="ARBA00023136"/>
    </source>
</evidence>
<evidence type="ECO:0000313" key="17">
    <source>
        <dbReference type="Proteomes" id="UP000000647"/>
    </source>
</evidence>
<dbReference type="EMBL" id="CP000544">
    <property type="protein sequence ID" value="ABM63023.1"/>
    <property type="molecule type" value="Genomic_DNA"/>
</dbReference>
<dbReference type="GO" id="GO:0016773">
    <property type="term" value="F:phosphotransferase activity, alcohol group as acceptor"/>
    <property type="evidence" value="ECO:0007669"/>
    <property type="project" value="UniProtKB-UniRule"/>
</dbReference>
<evidence type="ECO:0000256" key="15">
    <source>
        <dbReference type="HAMAP-Rule" id="MF_00521"/>
    </source>
</evidence>
<dbReference type="RefSeq" id="WP_011815045.1">
    <property type="nucleotide sequence ID" value="NC_008789.1"/>
</dbReference>
<dbReference type="EC" id="2.7.1.166" evidence="4 15"/>
<dbReference type="NCBIfam" id="NF002475">
    <property type="entry name" value="PRK01723.1"/>
    <property type="match status" value="1"/>
</dbReference>
<dbReference type="GO" id="GO:0005524">
    <property type="term" value="F:ATP binding"/>
    <property type="evidence" value="ECO:0007669"/>
    <property type="project" value="UniProtKB-UniRule"/>
</dbReference>
<protein>
    <recommendedName>
        <fullName evidence="13 15">3-deoxy-D-manno-octulosonic acid kinase</fullName>
        <shortName evidence="15">Kdo kinase</shortName>
        <ecNumber evidence="4 15">2.7.1.166</ecNumber>
    </recommendedName>
</protein>
<dbReference type="eggNOG" id="COG3642">
    <property type="taxonomic scope" value="Bacteria"/>
</dbReference>
<dbReference type="KEGG" id="hha:Hhal_2259"/>
<evidence type="ECO:0000256" key="11">
    <source>
        <dbReference type="ARBA" id="ARBA00022985"/>
    </source>
</evidence>
<keyword evidence="10 15" id="KW-0067">ATP-binding</keyword>
<evidence type="ECO:0000256" key="9">
    <source>
        <dbReference type="ARBA" id="ARBA00022777"/>
    </source>
</evidence>
<evidence type="ECO:0000256" key="13">
    <source>
        <dbReference type="ARBA" id="ARBA00029511"/>
    </source>
</evidence>
<dbReference type="GO" id="GO:0009244">
    <property type="term" value="P:lipopolysaccharide core region biosynthetic process"/>
    <property type="evidence" value="ECO:0007669"/>
    <property type="project" value="UniProtKB-UniRule"/>
</dbReference>
<dbReference type="HOGENOM" id="CLU_094226_0_0_6"/>
<evidence type="ECO:0000256" key="3">
    <source>
        <dbReference type="ARBA" id="ARBA00010327"/>
    </source>
</evidence>
<keyword evidence="11 15" id="KW-0448">Lipopolysaccharide biosynthesis</keyword>
<evidence type="ECO:0000256" key="8">
    <source>
        <dbReference type="ARBA" id="ARBA00022741"/>
    </source>
</evidence>
<dbReference type="InterPro" id="IPR022826">
    <property type="entry name" value="KDO_kinase"/>
</dbReference>
<keyword evidence="17" id="KW-1185">Reference proteome</keyword>
<dbReference type="OrthoDB" id="6854449at2"/>
<name>A1WZB1_HALHL</name>
<dbReference type="SUPFAM" id="SSF56112">
    <property type="entry name" value="Protein kinase-like (PK-like)"/>
    <property type="match status" value="1"/>
</dbReference>
<proteinExistence type="inferred from homology"/>
<evidence type="ECO:0000256" key="6">
    <source>
        <dbReference type="ARBA" id="ARBA00022519"/>
    </source>
</evidence>
<keyword evidence="5 15" id="KW-1003">Cell membrane</keyword>
<dbReference type="HAMAP" id="MF_00521">
    <property type="entry name" value="KDO_kinase"/>
    <property type="match status" value="1"/>
</dbReference>
<dbReference type="UniPathway" id="UPA00958"/>
<comment type="catalytic activity">
    <reaction evidence="14 15">
        <text>an alpha-Kdo-(2-&gt;6)-lipid IVA + ATP = a 4-O-phospho-alpha-Kdo-(2-&gt;6)-lipid IVA + ADP + H(+)</text>
        <dbReference type="Rhea" id="RHEA:74271"/>
        <dbReference type="ChEBI" id="CHEBI:15378"/>
        <dbReference type="ChEBI" id="CHEBI:30616"/>
        <dbReference type="ChEBI" id="CHEBI:176428"/>
        <dbReference type="ChEBI" id="CHEBI:193140"/>
        <dbReference type="ChEBI" id="CHEBI:456216"/>
        <dbReference type="EC" id="2.7.1.166"/>
    </reaction>
</comment>
<evidence type="ECO:0000313" key="16">
    <source>
        <dbReference type="EMBL" id="ABM63023.1"/>
    </source>
</evidence>
<keyword evidence="9 15" id="KW-0418">Kinase</keyword>
<evidence type="ECO:0000256" key="1">
    <source>
        <dbReference type="ARBA" id="ARBA00004515"/>
    </source>
</evidence>
<comment type="similarity">
    <text evidence="3 15">Belongs to the protein kinase superfamily. KdkA/RfaP family.</text>
</comment>
<gene>
    <name evidence="15" type="primary">kdkA</name>
    <name evidence="16" type="ordered locus">Hhal_2259</name>
</gene>
<accession>A1WZB1</accession>
<keyword evidence="12 15" id="KW-0472">Membrane</keyword>
<dbReference type="GO" id="GO:0005886">
    <property type="term" value="C:plasma membrane"/>
    <property type="evidence" value="ECO:0007669"/>
    <property type="project" value="UniProtKB-SubCell"/>
</dbReference>
<dbReference type="Gene3D" id="1.10.510.10">
    <property type="entry name" value="Transferase(Phosphotransferase) domain 1"/>
    <property type="match status" value="1"/>
</dbReference>
<keyword evidence="8 15" id="KW-0547">Nucleotide-binding</keyword>
<reference evidence="17" key="1">
    <citation type="submission" date="2006-12" db="EMBL/GenBank/DDBJ databases">
        <title>Complete sequence of Halorhodospira halophila SL1.</title>
        <authorList>
            <consortium name="US DOE Joint Genome Institute"/>
            <person name="Copeland A."/>
            <person name="Lucas S."/>
            <person name="Lapidus A."/>
            <person name="Barry K."/>
            <person name="Detter J.C."/>
            <person name="Glavina del Rio T."/>
            <person name="Hammon N."/>
            <person name="Israni S."/>
            <person name="Dalin E."/>
            <person name="Tice H."/>
            <person name="Pitluck S."/>
            <person name="Saunders E."/>
            <person name="Brettin T."/>
            <person name="Bruce D."/>
            <person name="Han C."/>
            <person name="Tapia R."/>
            <person name="Schmutz J."/>
            <person name="Larimer F."/>
            <person name="Land M."/>
            <person name="Hauser L."/>
            <person name="Kyrpides N."/>
            <person name="Mikhailova N."/>
            <person name="Hoff W."/>
            <person name="Richardson P."/>
        </authorList>
    </citation>
    <scope>NUCLEOTIDE SEQUENCE [LARGE SCALE GENOMIC DNA]</scope>
    <source>
        <strain evidence="17">DSM 244 / SL1</strain>
    </source>
</reference>
<dbReference type="Pfam" id="PF06293">
    <property type="entry name" value="Kdo"/>
    <property type="match status" value="1"/>
</dbReference>
<evidence type="ECO:0000256" key="2">
    <source>
        <dbReference type="ARBA" id="ARBA00004713"/>
    </source>
</evidence>
<comment type="pathway">
    <text evidence="2 15">Bacterial outer membrane biogenesis; LPS core biosynthesis.</text>
</comment>
<comment type="function">
    <text evidence="15">Catalyzes the ATP-dependent phosphorylation of the 3-deoxy-D-manno-octulosonic acid (Kdo) residue in Kdo-lipid IV(A) at the 4-OH position.</text>
</comment>
<evidence type="ECO:0000256" key="5">
    <source>
        <dbReference type="ARBA" id="ARBA00022475"/>
    </source>
</evidence>